<protein>
    <recommendedName>
        <fullName evidence="8">MFS general substrate transporter</fullName>
    </recommendedName>
</protein>
<keyword evidence="3 5" id="KW-1133">Transmembrane helix</keyword>
<dbReference type="Pfam" id="PF05978">
    <property type="entry name" value="UNC-93"/>
    <property type="match status" value="1"/>
</dbReference>
<feature type="transmembrane region" description="Helical" evidence="5">
    <location>
        <begin position="404"/>
        <end position="422"/>
    </location>
</feature>
<evidence type="ECO:0000313" key="6">
    <source>
        <dbReference type="EMBL" id="KAJ1645158.1"/>
    </source>
</evidence>
<feature type="transmembrane region" description="Helical" evidence="5">
    <location>
        <begin position="224"/>
        <end position="241"/>
    </location>
</feature>
<comment type="subcellular location">
    <subcellularLocation>
        <location evidence="1">Membrane</location>
        <topology evidence="1">Multi-pass membrane protein</topology>
    </subcellularLocation>
</comment>
<evidence type="ECO:0000256" key="2">
    <source>
        <dbReference type="ARBA" id="ARBA00022692"/>
    </source>
</evidence>
<gene>
    <name evidence="6" type="ORF">LPJ64_003226</name>
</gene>
<evidence type="ECO:0000256" key="5">
    <source>
        <dbReference type="SAM" id="Phobius"/>
    </source>
</evidence>
<dbReference type="SUPFAM" id="SSF103473">
    <property type="entry name" value="MFS general substrate transporter"/>
    <property type="match status" value="1"/>
</dbReference>
<feature type="transmembrane region" description="Helical" evidence="5">
    <location>
        <begin position="168"/>
        <end position="187"/>
    </location>
</feature>
<dbReference type="PANTHER" id="PTHR23294:SF59">
    <property type="entry name" value="UNC93-LIKE PROTEIN C922.05C"/>
    <property type="match status" value="1"/>
</dbReference>
<feature type="transmembrane region" description="Helical" evidence="5">
    <location>
        <begin position="97"/>
        <end position="125"/>
    </location>
</feature>
<dbReference type="InterPro" id="IPR036259">
    <property type="entry name" value="MFS_trans_sf"/>
</dbReference>
<dbReference type="AlphaFoldDB" id="A0A9W8CJR9"/>
<dbReference type="EMBL" id="JANBOH010000121">
    <property type="protein sequence ID" value="KAJ1645158.1"/>
    <property type="molecule type" value="Genomic_DNA"/>
</dbReference>
<proteinExistence type="predicted"/>
<dbReference type="Gene3D" id="1.20.1250.20">
    <property type="entry name" value="MFS general substrate transporter like domains"/>
    <property type="match status" value="1"/>
</dbReference>
<dbReference type="InterPro" id="IPR051617">
    <property type="entry name" value="UNC-93-like_regulator"/>
</dbReference>
<evidence type="ECO:0000256" key="3">
    <source>
        <dbReference type="ARBA" id="ARBA00022989"/>
    </source>
</evidence>
<comment type="caution">
    <text evidence="6">The sequence shown here is derived from an EMBL/GenBank/DDBJ whole genome shotgun (WGS) entry which is preliminary data.</text>
</comment>
<feature type="transmembrane region" description="Helical" evidence="5">
    <location>
        <begin position="340"/>
        <end position="361"/>
    </location>
</feature>
<feature type="transmembrane region" description="Helical" evidence="5">
    <location>
        <begin position="137"/>
        <end position="156"/>
    </location>
</feature>
<dbReference type="Proteomes" id="UP001145021">
    <property type="component" value="Unassembled WGS sequence"/>
</dbReference>
<feature type="transmembrane region" description="Helical" evidence="5">
    <location>
        <begin position="49"/>
        <end position="68"/>
    </location>
</feature>
<keyword evidence="2 5" id="KW-0812">Transmembrane</keyword>
<keyword evidence="7" id="KW-1185">Reference proteome</keyword>
<feature type="transmembrane region" description="Helical" evidence="5">
    <location>
        <begin position="12"/>
        <end position="29"/>
    </location>
</feature>
<dbReference type="InterPro" id="IPR010291">
    <property type="entry name" value="Ion_channel_UNC-93"/>
</dbReference>
<evidence type="ECO:0000256" key="4">
    <source>
        <dbReference type="ARBA" id="ARBA00023136"/>
    </source>
</evidence>
<sequence>MLPRYHSPLAQVLIMSFVCFLCPGMFNALNGLGGAGQLDTHTTNNANTALYATFCVFSIAGGGIVNVFGVRYTTALSCLTYALYTGSYIYYNDTGNGVLTIVAGCILGIGAGILWTAQGVVMVSYPADAEKGKFISIFWVIFNLGGLVGGVLPFAINFYHSGSLTDSVYTLFVIFECTGSIAAMFLIPPSRVVRDDGSHATIVAATNSAHREWLEVLKMFKNKWMLLLLPMSFTSNFFYGYQFSQYNAAIFTLRTRGFNNLMYWSSQIIGSYALSLLLDFSKWSRRNRGLCALTCMAVSFNAVWACTFVVQRRYTKGGQNTDYPGGPIDFLESSRASGPIALYFFMGMVDAWYQNIAYWIIGALTGDARITARYIGFYKGIQSMGAAISWQISAQEVHYMHQLVGNWGLLVISLPTMVYTILQIESHALDDRLLSSPYTQHNDSSIFNDHFEWSTLSHAEAEAAAASVGSGIPTKALMKQNKHEDIIL</sequence>
<reference evidence="6" key="1">
    <citation type="submission" date="2022-07" db="EMBL/GenBank/DDBJ databases">
        <title>Phylogenomic reconstructions and comparative analyses of Kickxellomycotina fungi.</title>
        <authorList>
            <person name="Reynolds N.K."/>
            <person name="Stajich J.E."/>
            <person name="Barry K."/>
            <person name="Grigoriev I.V."/>
            <person name="Crous P."/>
            <person name="Smith M.E."/>
        </authorList>
    </citation>
    <scope>NUCLEOTIDE SEQUENCE</scope>
    <source>
        <strain evidence="6">NBRC 105413</strain>
    </source>
</reference>
<feature type="transmembrane region" description="Helical" evidence="5">
    <location>
        <begin position="290"/>
        <end position="310"/>
    </location>
</feature>
<evidence type="ECO:0000256" key="1">
    <source>
        <dbReference type="ARBA" id="ARBA00004141"/>
    </source>
</evidence>
<evidence type="ECO:0008006" key="8">
    <source>
        <dbReference type="Google" id="ProtNLM"/>
    </source>
</evidence>
<feature type="transmembrane region" description="Helical" evidence="5">
    <location>
        <begin position="373"/>
        <end position="392"/>
    </location>
</feature>
<dbReference type="GO" id="GO:0016020">
    <property type="term" value="C:membrane"/>
    <property type="evidence" value="ECO:0007669"/>
    <property type="project" value="UniProtKB-SubCell"/>
</dbReference>
<name>A0A9W8CJR9_9FUNG</name>
<evidence type="ECO:0000313" key="7">
    <source>
        <dbReference type="Proteomes" id="UP001145021"/>
    </source>
</evidence>
<organism evidence="6 7">
    <name type="scientific">Coemansia asiatica</name>
    <dbReference type="NCBI Taxonomy" id="1052880"/>
    <lineage>
        <taxon>Eukaryota</taxon>
        <taxon>Fungi</taxon>
        <taxon>Fungi incertae sedis</taxon>
        <taxon>Zoopagomycota</taxon>
        <taxon>Kickxellomycotina</taxon>
        <taxon>Kickxellomycetes</taxon>
        <taxon>Kickxellales</taxon>
        <taxon>Kickxellaceae</taxon>
        <taxon>Coemansia</taxon>
    </lineage>
</organism>
<accession>A0A9W8CJR9</accession>
<keyword evidence="4 5" id="KW-0472">Membrane</keyword>
<dbReference type="PANTHER" id="PTHR23294">
    <property type="entry name" value="ET TRANSLATION PRODUCT-RELATED"/>
    <property type="match status" value="1"/>
</dbReference>